<dbReference type="InterPro" id="IPR050261">
    <property type="entry name" value="FrsA_esterase"/>
</dbReference>
<dbReference type="Pfam" id="PF00326">
    <property type="entry name" value="Peptidase_S9"/>
    <property type="match status" value="1"/>
</dbReference>
<protein>
    <submittedName>
        <fullName evidence="3">Alpha/beta fold hydrolase</fullName>
    </submittedName>
</protein>
<sequence length="250" mass="28428">MIKIEAKKIQDIPILEVNAAAQLTAPRPLVVFYHGWRSNKELVLTQARKLAQHAIRVVLPDADNHGERLQPVSTLPSFTFWNSIQGNLAEFSRIIQYYQDHQLILNGQIGVGGYSMGGMTTGALLTHHPEIKAAAIIMGTPNLDAYAALVRQTAAQHHLYLPADMALLTSWLDHYDLNQHPAKIDHRPVLFWHGTADERIPYHQARDFFDRVHHEPYAEQVAFITGYHAKHLVKVPLMNKIANFFDYYLN</sequence>
<dbReference type="PANTHER" id="PTHR22946:SF9">
    <property type="entry name" value="POLYKETIDE TRANSFERASE AF380"/>
    <property type="match status" value="1"/>
</dbReference>
<feature type="domain" description="Peptidase S9 prolyl oligopeptidase catalytic" evidence="2">
    <location>
        <begin position="88"/>
        <end position="249"/>
    </location>
</feature>
<gene>
    <name evidence="3" type="ORF">ACFFLI_11510</name>
</gene>
<evidence type="ECO:0000313" key="4">
    <source>
        <dbReference type="Proteomes" id="UP001589691"/>
    </source>
</evidence>
<dbReference type="Proteomes" id="UP001589691">
    <property type="component" value="Unassembled WGS sequence"/>
</dbReference>
<dbReference type="SUPFAM" id="SSF53474">
    <property type="entry name" value="alpha/beta-Hydrolases"/>
    <property type="match status" value="1"/>
</dbReference>
<keyword evidence="1 3" id="KW-0378">Hydrolase</keyword>
<dbReference type="GO" id="GO:0016787">
    <property type="term" value="F:hydrolase activity"/>
    <property type="evidence" value="ECO:0007669"/>
    <property type="project" value="UniProtKB-KW"/>
</dbReference>
<reference evidence="3 4" key="1">
    <citation type="submission" date="2024-09" db="EMBL/GenBank/DDBJ databases">
        <authorList>
            <person name="Sun Q."/>
            <person name="Mori K."/>
        </authorList>
    </citation>
    <scope>NUCLEOTIDE SEQUENCE [LARGE SCALE GENOMIC DNA]</scope>
    <source>
        <strain evidence="3 4">TBRC 4576</strain>
    </source>
</reference>
<name>A0ABV5WXS7_9LACO</name>
<evidence type="ECO:0000256" key="1">
    <source>
        <dbReference type="ARBA" id="ARBA00022801"/>
    </source>
</evidence>
<accession>A0ABV5WXS7</accession>
<keyword evidence="4" id="KW-1185">Reference proteome</keyword>
<dbReference type="Gene3D" id="3.40.50.1820">
    <property type="entry name" value="alpha/beta hydrolase"/>
    <property type="match status" value="1"/>
</dbReference>
<dbReference type="InterPro" id="IPR029058">
    <property type="entry name" value="AB_hydrolase_fold"/>
</dbReference>
<comment type="caution">
    <text evidence="3">The sequence shown here is derived from an EMBL/GenBank/DDBJ whole genome shotgun (WGS) entry which is preliminary data.</text>
</comment>
<dbReference type="EMBL" id="JBHLZY010000026">
    <property type="protein sequence ID" value="MFB9770491.1"/>
    <property type="molecule type" value="Genomic_DNA"/>
</dbReference>
<dbReference type="PANTHER" id="PTHR22946">
    <property type="entry name" value="DIENELACTONE HYDROLASE DOMAIN-CONTAINING PROTEIN-RELATED"/>
    <property type="match status" value="1"/>
</dbReference>
<evidence type="ECO:0000259" key="2">
    <source>
        <dbReference type="Pfam" id="PF00326"/>
    </source>
</evidence>
<evidence type="ECO:0000313" key="3">
    <source>
        <dbReference type="EMBL" id="MFB9770491.1"/>
    </source>
</evidence>
<proteinExistence type="predicted"/>
<dbReference type="RefSeq" id="WP_137641886.1">
    <property type="nucleotide sequence ID" value="NZ_BJEA01000003.1"/>
</dbReference>
<dbReference type="InterPro" id="IPR001375">
    <property type="entry name" value="Peptidase_S9_cat"/>
</dbReference>
<organism evidence="3 4">
    <name type="scientific">Lactiplantibacillus modestisalitolerans</name>
    <dbReference type="NCBI Taxonomy" id="1457219"/>
    <lineage>
        <taxon>Bacteria</taxon>
        <taxon>Bacillati</taxon>
        <taxon>Bacillota</taxon>
        <taxon>Bacilli</taxon>
        <taxon>Lactobacillales</taxon>
        <taxon>Lactobacillaceae</taxon>
        <taxon>Lactiplantibacillus</taxon>
    </lineage>
</organism>